<dbReference type="PANTHER" id="PTHR43481:SF4">
    <property type="entry name" value="GLYCEROL-1-PHOSPHATE PHOSPHOHYDROLASE 1-RELATED"/>
    <property type="match status" value="1"/>
</dbReference>
<reference evidence="3" key="1">
    <citation type="submission" date="2015-12" db="EMBL/GenBank/DDBJ databases">
        <title>FDA dAtabase for Regulatory Grade micrObial Sequences (FDA-ARGOS): Supporting development and validation of Infectious Disease Dx tests.</title>
        <authorList>
            <person name="Hoffmann M."/>
            <person name="Allard M."/>
            <person name="Evans P."/>
            <person name="Brown E."/>
            <person name="Tallon L.J."/>
            <person name="Sadzewicz L."/>
            <person name="Sengamalay N."/>
            <person name="Ott S."/>
            <person name="Godinez A."/>
            <person name="Nagaraj S."/>
            <person name="Vyas G."/>
            <person name="Aluvathingal J."/>
            <person name="Nadendla S."/>
            <person name="Geyer C."/>
            <person name="Sichtig H."/>
        </authorList>
    </citation>
    <scope>NUCLEOTIDE SEQUENCE [LARGE SCALE GENOMIC DNA]</scope>
    <source>
        <strain evidence="3">ATCC 33809</strain>
    </source>
</reference>
<dbReference type="SFLD" id="SFLDS00003">
    <property type="entry name" value="Haloacid_Dehalogenase"/>
    <property type="match status" value="1"/>
</dbReference>
<sequence>MKDYQAYLFDMDGTLVNSEPLKGQALALACQEYGQTVDHNIYKQVMGENWPTVTGHFFRHTGISPDLAEFNRHFRTHYERLLNGALTLTPGAKNYIAELKRQHKRCAVVSSAATWMVERILSSLDLADAFDLVITQEHVTQHKPHPEAYLLALKRLNVAAKDALVFEDSTAGIEAGCASGCDVIAIQHEFNRHNDLSRALMSIRDFAALLPQPVEQR</sequence>
<dbReference type="GO" id="GO:0008801">
    <property type="term" value="F:beta-phosphoglucomutase activity"/>
    <property type="evidence" value="ECO:0007669"/>
    <property type="project" value="UniProtKB-EC"/>
</dbReference>
<dbReference type="EMBL" id="UHIP01000002">
    <property type="protein sequence ID" value="SUQ27614.1"/>
    <property type="molecule type" value="Genomic_DNA"/>
</dbReference>
<dbReference type="Proteomes" id="UP000254626">
    <property type="component" value="Unassembled WGS sequence"/>
</dbReference>
<accession>A0AAX2LXA3</accession>
<dbReference type="Gene3D" id="3.40.50.1000">
    <property type="entry name" value="HAD superfamily/HAD-like"/>
    <property type="match status" value="1"/>
</dbReference>
<evidence type="ECO:0000313" key="4">
    <source>
        <dbReference type="Proteomes" id="UP000254626"/>
    </source>
</evidence>
<dbReference type="GO" id="GO:0050308">
    <property type="term" value="F:sugar-phosphatase activity"/>
    <property type="evidence" value="ECO:0007669"/>
    <property type="project" value="TreeGrafter"/>
</dbReference>
<dbReference type="GeneID" id="29384054"/>
<protein>
    <submittedName>
        <fullName evidence="2">Beta-phosphoglucomutase</fullName>
        <ecNumber evidence="2">3.1.3.-</ecNumber>
        <ecNumber evidence="2">5.4.2.6</ecNumber>
    </submittedName>
    <submittedName>
        <fullName evidence="1">HAD family phosphatase</fullName>
    </submittedName>
</protein>
<dbReference type="Gene3D" id="1.10.150.240">
    <property type="entry name" value="Putative phosphatase, domain 2"/>
    <property type="match status" value="1"/>
</dbReference>
<dbReference type="AlphaFoldDB" id="A0AAX2LXA3"/>
<dbReference type="Proteomes" id="UP000057088">
    <property type="component" value="Chromosome 1"/>
</dbReference>
<dbReference type="KEGG" id="vfl:AL536_04475"/>
<dbReference type="InterPro" id="IPR023198">
    <property type="entry name" value="PGP-like_dom2"/>
</dbReference>
<dbReference type="RefSeq" id="WP_061055729.1">
    <property type="nucleotide sequence ID" value="NZ_CABLBX010000010.1"/>
</dbReference>
<dbReference type="EC" id="3.1.3.-" evidence="2"/>
<dbReference type="EC" id="5.4.2.6" evidence="2"/>
<dbReference type="SFLD" id="SFLDG01135">
    <property type="entry name" value="C1.5.6:_HAD__Beta-PGM__Phospha"/>
    <property type="match status" value="1"/>
</dbReference>
<keyword evidence="2" id="KW-0413">Isomerase</keyword>
<name>A0AAX2LXA3_VIBFL</name>
<reference evidence="1" key="2">
    <citation type="submission" date="2018-01" db="EMBL/GenBank/DDBJ databases">
        <title>FDA dAtabase for Regulatory Grade micrObial Sequences (FDA-ARGOS): Supporting development and validation of Infectious Disease Dx tests.</title>
        <authorList>
            <person name="Hoffmann M."/>
            <person name="Allard M."/>
            <person name="Evans P."/>
            <person name="Brown E."/>
            <person name="Tallon L."/>
            <person name="Sadzewicz L."/>
            <person name="Sengamalay N."/>
            <person name="Ott S."/>
            <person name="Godinez A."/>
            <person name="Nagaraj S."/>
            <person name="Vyas G."/>
            <person name="Aluvathingal J."/>
            <person name="Nadendla S."/>
            <person name="Geyer C."/>
            <person name="Sichtig H."/>
        </authorList>
    </citation>
    <scope>NUCLEOTIDE SEQUENCE</scope>
    <source>
        <strain evidence="1">ATCC 33809</strain>
    </source>
</reference>
<keyword evidence="2" id="KW-0378">Hydrolase</keyword>
<dbReference type="PANTHER" id="PTHR43481">
    <property type="entry name" value="FRUCTOSE-1-PHOSPHATE PHOSPHATASE"/>
    <property type="match status" value="1"/>
</dbReference>
<dbReference type="InterPro" id="IPR036412">
    <property type="entry name" value="HAD-like_sf"/>
</dbReference>
<dbReference type="InterPro" id="IPR023214">
    <property type="entry name" value="HAD_sf"/>
</dbReference>
<dbReference type="NCBIfam" id="TIGR01509">
    <property type="entry name" value="HAD-SF-IA-v3"/>
    <property type="match status" value="1"/>
</dbReference>
<dbReference type="CDD" id="cd07505">
    <property type="entry name" value="HAD_BPGM-like"/>
    <property type="match status" value="1"/>
</dbReference>
<evidence type="ECO:0000313" key="2">
    <source>
        <dbReference type="EMBL" id="SUQ27614.1"/>
    </source>
</evidence>
<dbReference type="InterPro" id="IPR006439">
    <property type="entry name" value="HAD-SF_hydro_IA"/>
</dbReference>
<dbReference type="EMBL" id="CP014034">
    <property type="protein sequence ID" value="AMF92734.1"/>
    <property type="molecule type" value="Genomic_DNA"/>
</dbReference>
<evidence type="ECO:0000313" key="3">
    <source>
        <dbReference type="Proteomes" id="UP000057088"/>
    </source>
</evidence>
<dbReference type="PRINTS" id="PR00413">
    <property type="entry name" value="HADHALOGNASE"/>
</dbReference>
<dbReference type="SUPFAM" id="SSF56784">
    <property type="entry name" value="HAD-like"/>
    <property type="match status" value="1"/>
</dbReference>
<proteinExistence type="predicted"/>
<gene>
    <name evidence="1" type="ORF">AL536_04475</name>
    <name evidence="2" type="ORF">NCTC11327_04509</name>
</gene>
<dbReference type="Pfam" id="PF13419">
    <property type="entry name" value="HAD_2"/>
    <property type="match status" value="1"/>
</dbReference>
<keyword evidence="3" id="KW-1185">Reference proteome</keyword>
<reference evidence="2 4" key="3">
    <citation type="submission" date="2018-06" db="EMBL/GenBank/DDBJ databases">
        <authorList>
            <consortium name="Pathogen Informatics"/>
            <person name="Doyle S."/>
        </authorList>
    </citation>
    <scope>NUCLEOTIDE SEQUENCE [LARGE SCALE GENOMIC DNA]</scope>
    <source>
        <strain evidence="2 4">NCTC11327</strain>
    </source>
</reference>
<organism evidence="2 4">
    <name type="scientific">Vibrio fluvialis</name>
    <dbReference type="NCBI Taxonomy" id="676"/>
    <lineage>
        <taxon>Bacteria</taxon>
        <taxon>Pseudomonadati</taxon>
        <taxon>Pseudomonadota</taxon>
        <taxon>Gammaproteobacteria</taxon>
        <taxon>Vibrionales</taxon>
        <taxon>Vibrionaceae</taxon>
        <taxon>Vibrio</taxon>
    </lineage>
</organism>
<evidence type="ECO:0000313" key="1">
    <source>
        <dbReference type="EMBL" id="AMF92734.1"/>
    </source>
</evidence>
<dbReference type="SFLD" id="SFLDG01129">
    <property type="entry name" value="C1.5:_HAD__Beta-PGM__Phosphata"/>
    <property type="match status" value="1"/>
</dbReference>
<dbReference type="InterPro" id="IPR041492">
    <property type="entry name" value="HAD_2"/>
</dbReference>
<dbReference type="InterPro" id="IPR051806">
    <property type="entry name" value="HAD-like_SPP"/>
</dbReference>